<organism evidence="2 3">
    <name type="scientific">Aspergillus vadensis (strain CBS 113365 / IMI 142717 / IBT 24658)</name>
    <dbReference type="NCBI Taxonomy" id="1448311"/>
    <lineage>
        <taxon>Eukaryota</taxon>
        <taxon>Fungi</taxon>
        <taxon>Dikarya</taxon>
        <taxon>Ascomycota</taxon>
        <taxon>Pezizomycotina</taxon>
        <taxon>Eurotiomycetes</taxon>
        <taxon>Eurotiomycetidae</taxon>
        <taxon>Eurotiales</taxon>
        <taxon>Aspergillaceae</taxon>
        <taxon>Aspergillus</taxon>
        <taxon>Aspergillus subgen. Circumdati</taxon>
    </lineage>
</organism>
<dbReference type="AlphaFoldDB" id="A0A319AY99"/>
<protein>
    <submittedName>
        <fullName evidence="2">Uncharacterized protein</fullName>
    </submittedName>
</protein>
<proteinExistence type="predicted"/>
<evidence type="ECO:0000313" key="3">
    <source>
        <dbReference type="Proteomes" id="UP000248405"/>
    </source>
</evidence>
<dbReference type="EMBL" id="KZ821642">
    <property type="protein sequence ID" value="PYH64584.1"/>
    <property type="molecule type" value="Genomic_DNA"/>
</dbReference>
<gene>
    <name evidence="2" type="ORF">BO88DRAFT_156543</name>
</gene>
<dbReference type="RefSeq" id="XP_025558378.1">
    <property type="nucleotide sequence ID" value="XM_025701568.1"/>
</dbReference>
<accession>A0A319AY99</accession>
<keyword evidence="3" id="KW-1185">Reference proteome</keyword>
<name>A0A319AY99_ASPVC</name>
<sequence>MVDEDDDAILRLGGGRKGRKGTSDRTTTGGQQGVEGVRRSLKIERLPRDGRRERPRQENVRQSILLRKTRATLSLSSRSLTLSLCEPRKFRPPAFPLWVKRCGSRAYPRVYGLGLQGIVPMGMIHFTSYSHFFSIHSIEDIPLFCQNFPNLGVAVLLSQSLGEPFSIPPSSAGWIVVWPV</sequence>
<dbReference type="GeneID" id="37206160"/>
<feature type="region of interest" description="Disordered" evidence="1">
    <location>
        <begin position="1"/>
        <end position="40"/>
    </location>
</feature>
<dbReference type="Proteomes" id="UP000248405">
    <property type="component" value="Unassembled WGS sequence"/>
</dbReference>
<evidence type="ECO:0000256" key="1">
    <source>
        <dbReference type="SAM" id="MobiDB-lite"/>
    </source>
</evidence>
<reference evidence="2" key="1">
    <citation type="submission" date="2016-12" db="EMBL/GenBank/DDBJ databases">
        <title>The genomes of Aspergillus section Nigri reveals drivers in fungal speciation.</title>
        <authorList>
            <consortium name="DOE Joint Genome Institute"/>
            <person name="Vesth T.C."/>
            <person name="Nybo J."/>
            <person name="Theobald S."/>
            <person name="Brandl J."/>
            <person name="Frisvad J.C."/>
            <person name="Nielsen K.F."/>
            <person name="Lyhne E.K."/>
            <person name="Kogle M.E."/>
            <person name="Kuo A."/>
            <person name="Riley R."/>
            <person name="Clum A."/>
            <person name="Nolan M."/>
            <person name="Lipzen A."/>
            <person name="Salamov A."/>
            <person name="Henrissat B."/>
            <person name="Wiebenga A."/>
            <person name="De Vries R.P."/>
            <person name="Grigoriev I.V."/>
            <person name="Mortensen U.H."/>
            <person name="Andersen M.R."/>
            <person name="Baker S.E."/>
        </authorList>
    </citation>
    <scope>NUCLEOTIDE SEQUENCE [LARGE SCALE GENOMIC DNA]</scope>
    <source>
        <strain evidence="2">CBS 113365</strain>
    </source>
</reference>
<evidence type="ECO:0000313" key="2">
    <source>
        <dbReference type="EMBL" id="PYH64584.1"/>
    </source>
</evidence>